<dbReference type="EMBL" id="LR797076">
    <property type="protein sequence ID" value="CAB4185157.1"/>
    <property type="molecule type" value="Genomic_DNA"/>
</dbReference>
<sequence length="184" mass="19589">MTNKCVTCGCDDLGNDHHYISDTEKCQYCVSKGQGPCWEGYEYAGTKEKDGKTVPNCIKKETAGGAMLGGGWGFEIEFNVPDCLGGYAILKKGTGQVIGCYTTKEHAQDAMNAIAVNQPDVTKTLEPQEGIGSLNVWNGAFSPFAHKPVTGEPMTPTYNTPPQKDGQPSVGYANSSSPHGKSNS</sequence>
<feature type="compositionally biased region" description="Polar residues" evidence="1">
    <location>
        <begin position="172"/>
        <end position="184"/>
    </location>
</feature>
<evidence type="ECO:0000313" key="2">
    <source>
        <dbReference type="EMBL" id="CAB4185157.1"/>
    </source>
</evidence>
<evidence type="ECO:0000313" key="3">
    <source>
        <dbReference type="EMBL" id="CAB4193681.1"/>
    </source>
</evidence>
<name>A0A6J5QRP8_9CAUD</name>
<organism evidence="2">
    <name type="scientific">uncultured Caudovirales phage</name>
    <dbReference type="NCBI Taxonomy" id="2100421"/>
    <lineage>
        <taxon>Viruses</taxon>
        <taxon>Duplodnaviria</taxon>
        <taxon>Heunggongvirae</taxon>
        <taxon>Uroviricota</taxon>
        <taxon>Caudoviricetes</taxon>
        <taxon>Peduoviridae</taxon>
        <taxon>Maltschvirus</taxon>
        <taxon>Maltschvirus maltsch</taxon>
    </lineage>
</organism>
<evidence type="ECO:0000256" key="1">
    <source>
        <dbReference type="SAM" id="MobiDB-lite"/>
    </source>
</evidence>
<feature type="region of interest" description="Disordered" evidence="1">
    <location>
        <begin position="147"/>
        <end position="184"/>
    </location>
</feature>
<accession>A0A6J5QRP8</accession>
<gene>
    <name evidence="2" type="ORF">UFOVP1119_6</name>
    <name evidence="3" type="ORF">UFOVP1238_123</name>
</gene>
<dbReference type="EMBL" id="LR797198">
    <property type="protein sequence ID" value="CAB4193681.1"/>
    <property type="molecule type" value="Genomic_DNA"/>
</dbReference>
<reference evidence="2" key="1">
    <citation type="submission" date="2020-05" db="EMBL/GenBank/DDBJ databases">
        <authorList>
            <person name="Chiriac C."/>
            <person name="Salcher M."/>
            <person name="Ghai R."/>
            <person name="Kavagutti S V."/>
        </authorList>
    </citation>
    <scope>NUCLEOTIDE SEQUENCE</scope>
</reference>
<proteinExistence type="predicted"/>
<protein>
    <submittedName>
        <fullName evidence="2">Uncharacterized protein</fullName>
    </submittedName>
</protein>